<dbReference type="Pfam" id="PF13472">
    <property type="entry name" value="Lipase_GDSL_2"/>
    <property type="match status" value="1"/>
</dbReference>
<dbReference type="STRING" id="562729.RNAN_0869"/>
<organism evidence="2 3">
    <name type="scientific">Rheinheimera nanhaiensis E407-8</name>
    <dbReference type="NCBI Taxonomy" id="562729"/>
    <lineage>
        <taxon>Bacteria</taxon>
        <taxon>Pseudomonadati</taxon>
        <taxon>Pseudomonadota</taxon>
        <taxon>Gammaproteobacteria</taxon>
        <taxon>Chromatiales</taxon>
        <taxon>Chromatiaceae</taxon>
        <taxon>Rheinheimera</taxon>
    </lineage>
</organism>
<dbReference type="AlphaFoldDB" id="I1DV21"/>
<evidence type="ECO:0000313" key="3">
    <source>
        <dbReference type="Proteomes" id="UP000004374"/>
    </source>
</evidence>
<name>I1DV21_9GAMM</name>
<accession>I1DV21</accession>
<dbReference type="EMBL" id="BAFK01000004">
    <property type="protein sequence ID" value="GAB57899.1"/>
    <property type="molecule type" value="Genomic_DNA"/>
</dbReference>
<proteinExistence type="predicted"/>
<feature type="domain" description="SGNH hydrolase-type esterase" evidence="1">
    <location>
        <begin position="95"/>
        <end position="329"/>
    </location>
</feature>
<dbReference type="InterPro" id="IPR013830">
    <property type="entry name" value="SGNH_hydro"/>
</dbReference>
<evidence type="ECO:0000259" key="1">
    <source>
        <dbReference type="Pfam" id="PF13472"/>
    </source>
</evidence>
<evidence type="ECO:0000313" key="2">
    <source>
        <dbReference type="EMBL" id="GAB57899.1"/>
    </source>
</evidence>
<reference evidence="2 3" key="1">
    <citation type="journal article" date="2012" name="J. Bacteriol.">
        <title>Genome Sequence of the Protease-Producing Bacterium Rheinheimera nanhaiensis E407-8T, Isolated from Deep-Sea Sediment of the South China Sea.</title>
        <authorList>
            <person name="Zhang X.-Y."/>
            <person name="Zhang Y.-J."/>
            <person name="Qin Q.-L."/>
            <person name="Xie B.-B."/>
            <person name="Chen X.-L."/>
            <person name="Zhou B.-C."/>
            <person name="Zhang Y.-Z."/>
        </authorList>
    </citation>
    <scope>NUCLEOTIDE SEQUENCE [LARGE SCALE GENOMIC DNA]</scope>
    <source>
        <strain evidence="2 3">E407-8</strain>
    </source>
</reference>
<dbReference type="InterPro" id="IPR036514">
    <property type="entry name" value="SGNH_hydro_sf"/>
</dbReference>
<dbReference type="GO" id="GO:0016788">
    <property type="term" value="F:hydrolase activity, acting on ester bonds"/>
    <property type="evidence" value="ECO:0007669"/>
    <property type="project" value="UniProtKB-ARBA"/>
</dbReference>
<keyword evidence="3" id="KW-1185">Reference proteome</keyword>
<dbReference type="OrthoDB" id="9803968at2"/>
<dbReference type="Gene3D" id="3.40.50.1110">
    <property type="entry name" value="SGNH hydrolase"/>
    <property type="match status" value="1"/>
</dbReference>
<dbReference type="RefSeq" id="WP_008219096.1">
    <property type="nucleotide sequence ID" value="NZ_BAFK01000004.1"/>
</dbReference>
<comment type="caution">
    <text evidence="2">The sequence shown here is derived from an EMBL/GenBank/DDBJ whole genome shotgun (WGS) entry which is preliminary data.</text>
</comment>
<protein>
    <recommendedName>
        <fullName evidence="1">SGNH hydrolase-type esterase domain-containing protein</fullName>
    </recommendedName>
</protein>
<sequence length="346" mass="38245">MDSQLCNTLIVVLLLFVLAEVALQWRAEVKFGNSIFSAVAATDNSVSMFEARDGFKILSANQRFDGSSISVQSNRLGLRSPELGQKMPGSSRLIVLGASSTYGAYARTNAETFPALLQQRLNGQLEVINAGIPGNDLDSQYQLYRQQLSGLHEDILIVYSGLSNDIGRLCRKQQSGKSYALPQLSAPKWLLSVDLLLKNTTDLRYVPYKYQPMPDLASLLAQYQTTLQAIIQLAKQRGVQHILLAENLTSFRPEQPLSLQQALASSALYYTPCLDVQQFSEVFRQYNHTLAQVAVKQQGVHYLPLSHLVPGGRQHFTDSVHFTAKGEQAMADALAEALRGLPEMAK</sequence>
<gene>
    <name evidence="2" type="ORF">RNAN_0869</name>
</gene>
<dbReference type="Proteomes" id="UP000004374">
    <property type="component" value="Unassembled WGS sequence"/>
</dbReference>
<dbReference type="SUPFAM" id="SSF52266">
    <property type="entry name" value="SGNH hydrolase"/>
    <property type="match status" value="1"/>
</dbReference>